<dbReference type="Gene3D" id="3.40.1800.10">
    <property type="entry name" value="His-Me finger endonucleases"/>
    <property type="match status" value="1"/>
</dbReference>
<dbReference type="SUPFAM" id="SSF54060">
    <property type="entry name" value="His-Me finger endonucleases"/>
    <property type="match status" value="1"/>
</dbReference>
<accession>A0A382E861</accession>
<reference evidence="1" key="1">
    <citation type="submission" date="2018-05" db="EMBL/GenBank/DDBJ databases">
        <authorList>
            <person name="Lanie J.A."/>
            <person name="Ng W.-L."/>
            <person name="Kazmierczak K.M."/>
            <person name="Andrzejewski T.M."/>
            <person name="Davidsen T.M."/>
            <person name="Wayne K.J."/>
            <person name="Tettelin H."/>
            <person name="Glass J.I."/>
            <person name="Rusch D."/>
            <person name="Podicherti R."/>
            <person name="Tsui H.-C.T."/>
            <person name="Winkler M.E."/>
        </authorList>
    </citation>
    <scope>NUCLEOTIDE SEQUENCE</scope>
</reference>
<dbReference type="AlphaFoldDB" id="A0A382E861"/>
<evidence type="ECO:0000313" key="1">
    <source>
        <dbReference type="EMBL" id="SVB46840.1"/>
    </source>
</evidence>
<dbReference type="InterPro" id="IPR038563">
    <property type="entry name" value="Endonuclease_7_sf"/>
</dbReference>
<evidence type="ECO:0008006" key="2">
    <source>
        <dbReference type="Google" id="ProtNLM"/>
    </source>
</evidence>
<proteinExistence type="predicted"/>
<name>A0A382E861_9ZZZZ</name>
<organism evidence="1">
    <name type="scientific">marine metagenome</name>
    <dbReference type="NCBI Taxonomy" id="408172"/>
    <lineage>
        <taxon>unclassified sequences</taxon>
        <taxon>metagenomes</taxon>
        <taxon>ecological metagenomes</taxon>
    </lineage>
</organism>
<dbReference type="InterPro" id="IPR004211">
    <property type="entry name" value="Endonuclease_7"/>
</dbReference>
<dbReference type="EMBL" id="UINC01043175">
    <property type="protein sequence ID" value="SVB46840.1"/>
    <property type="molecule type" value="Genomic_DNA"/>
</dbReference>
<dbReference type="Pfam" id="PF02945">
    <property type="entry name" value="Endonuclease_7"/>
    <property type="match status" value="1"/>
</dbReference>
<dbReference type="InterPro" id="IPR044925">
    <property type="entry name" value="His-Me_finger_sf"/>
</dbReference>
<protein>
    <recommendedName>
        <fullName evidence="2">Recombination endonuclease VII</fullName>
    </recommendedName>
</protein>
<sequence>MKETRKCSKCGAKYPLTEEFFGRNQSTNTGGDKYFRPECKDCTKKASQGKAEAYKLAGKPVRPPLGTPCDRCGRTDKKLVFDHCHETLVHRGWLCDNCNRAMGMLGDNIEGMLLSAIYIAKTTNTDMKTVIGQINKLWK</sequence>
<gene>
    <name evidence="1" type="ORF">METZ01_LOCUS199694</name>
</gene>